<evidence type="ECO:0000313" key="1">
    <source>
        <dbReference type="EMBL" id="ORY79306.1"/>
    </source>
</evidence>
<dbReference type="SUPFAM" id="SSF52047">
    <property type="entry name" value="RNI-like"/>
    <property type="match status" value="1"/>
</dbReference>
<name>A0A1Y2F7J7_9BASI</name>
<protein>
    <recommendedName>
        <fullName evidence="3">F-box domain-containing protein</fullName>
    </recommendedName>
</protein>
<dbReference type="Proteomes" id="UP000193467">
    <property type="component" value="Unassembled WGS sequence"/>
</dbReference>
<accession>A0A1Y2F7J7</accession>
<evidence type="ECO:0008006" key="3">
    <source>
        <dbReference type="Google" id="ProtNLM"/>
    </source>
</evidence>
<comment type="caution">
    <text evidence="1">The sequence shown here is derived from an EMBL/GenBank/DDBJ whole genome shotgun (WGS) entry which is preliminary data.</text>
</comment>
<dbReference type="EMBL" id="MCGR01000027">
    <property type="protein sequence ID" value="ORY79306.1"/>
    <property type="molecule type" value="Genomic_DNA"/>
</dbReference>
<keyword evidence="2" id="KW-1185">Reference proteome</keyword>
<gene>
    <name evidence="1" type="ORF">BCR35DRAFT_97053</name>
</gene>
<dbReference type="AlphaFoldDB" id="A0A1Y2F7J7"/>
<organism evidence="1 2">
    <name type="scientific">Leucosporidium creatinivorum</name>
    <dbReference type="NCBI Taxonomy" id="106004"/>
    <lineage>
        <taxon>Eukaryota</taxon>
        <taxon>Fungi</taxon>
        <taxon>Dikarya</taxon>
        <taxon>Basidiomycota</taxon>
        <taxon>Pucciniomycotina</taxon>
        <taxon>Microbotryomycetes</taxon>
        <taxon>Leucosporidiales</taxon>
        <taxon>Leucosporidium</taxon>
    </lineage>
</organism>
<dbReference type="InParanoid" id="A0A1Y2F7J7"/>
<evidence type="ECO:0000313" key="2">
    <source>
        <dbReference type="Proteomes" id="UP000193467"/>
    </source>
</evidence>
<dbReference type="OrthoDB" id="2520810at2759"/>
<reference evidence="1 2" key="1">
    <citation type="submission" date="2016-07" db="EMBL/GenBank/DDBJ databases">
        <title>Pervasive Adenine N6-methylation of Active Genes in Fungi.</title>
        <authorList>
            <consortium name="DOE Joint Genome Institute"/>
            <person name="Mondo S.J."/>
            <person name="Dannebaum R.O."/>
            <person name="Kuo R.C."/>
            <person name="Labutti K."/>
            <person name="Haridas S."/>
            <person name="Kuo A."/>
            <person name="Salamov A."/>
            <person name="Ahrendt S.R."/>
            <person name="Lipzen A."/>
            <person name="Sullivan W."/>
            <person name="Andreopoulos W.B."/>
            <person name="Clum A."/>
            <person name="Lindquist E."/>
            <person name="Daum C."/>
            <person name="Ramamoorthy G.K."/>
            <person name="Gryganskyi A."/>
            <person name="Culley D."/>
            <person name="Magnuson J.K."/>
            <person name="James T.Y."/>
            <person name="O'Malley M.A."/>
            <person name="Stajich J.E."/>
            <person name="Spatafora J.W."/>
            <person name="Visel A."/>
            <person name="Grigoriev I.V."/>
        </authorList>
    </citation>
    <scope>NUCLEOTIDE SEQUENCE [LARGE SCALE GENOMIC DNA]</scope>
    <source>
        <strain evidence="1 2">62-1032</strain>
    </source>
</reference>
<sequence>MDSVPHQPPLEAEDVSMDTIIPFPLLSLPLELIHHIVRCLDERPSSSNFPTGPSTDLLNLASVNVFFYNYCRPLVWRSIAFEAQLGAPRPEEWVMRRSLKSLAAIMRESRVVMGSGPKDEGLPADRTRSQDRLASPLPIKAFSYTSPRHLPVGLEDDDLRLELEALLDVVCLLKASKVQVLFLHGSEEGVPPKLGAALTTAILDLDSLSALRMNQMYIKGKLDLIDQAKPMPHLRTLQIMHGARKLVDITRLAPNLESLLLWPHSRGFKDLGQVIAAKLPTLRLLSLDAVHETEFILQLANTMETLISSGLSLPLEELFLEGKQTPHHRTILLTALAKVPSLKRLALYHLRDAKPQLLYEIHEVAPQLEALTLVLGILALPCSGLRLWTTTSLPSPASPS</sequence>
<proteinExistence type="predicted"/>